<keyword evidence="1" id="KW-0812">Transmembrane</keyword>
<evidence type="ECO:0000256" key="1">
    <source>
        <dbReference type="SAM" id="Phobius"/>
    </source>
</evidence>
<dbReference type="EMBL" id="CP071517">
    <property type="protein sequence ID" value="QSX75156.1"/>
    <property type="molecule type" value="Genomic_DNA"/>
</dbReference>
<sequence>MRHSFPTRQKGVALFVVLILLVILTLLGLAAMRGTLLEERMSANLLDRGMAFQATEAALREGEEYAESLAVSSFPASGCADGLCSRPDPAVATDNQRWQADGFWDDDSGFWREATVDVGDLTAKPRFIVELLDTTLPASGQCSTSIDVSPDASCSGNERRYRVTAYSHADGRAEVMLQSTYAVP</sequence>
<dbReference type="RefSeq" id="WP_200604408.1">
    <property type="nucleotide sequence ID" value="NZ_CP071517.1"/>
</dbReference>
<evidence type="ECO:0000259" key="3">
    <source>
        <dbReference type="Pfam" id="PF14341"/>
    </source>
</evidence>
<proteinExistence type="predicted"/>
<evidence type="ECO:0000259" key="2">
    <source>
        <dbReference type="Pfam" id="PF13681"/>
    </source>
</evidence>
<gene>
    <name evidence="4" type="ORF">HIV01_000835</name>
</gene>
<dbReference type="Proteomes" id="UP000663400">
    <property type="component" value="Chromosome"/>
</dbReference>
<reference evidence="4 5" key="1">
    <citation type="submission" date="2021-02" db="EMBL/GenBank/DDBJ databases">
        <title>Lysobacter arenosi sp. nov., isolated from soil of gangwondo yeongwol, south Korea.</title>
        <authorList>
            <person name="Kim K.R."/>
            <person name="Kim K.H."/>
            <person name="Jeon C.O."/>
        </authorList>
    </citation>
    <scope>NUCLEOTIDE SEQUENCE [LARGE SCALE GENOMIC DNA]</scope>
    <source>
        <strain evidence="4 5">R7</strain>
    </source>
</reference>
<dbReference type="InterPro" id="IPR025746">
    <property type="entry name" value="PilX_N_dom"/>
</dbReference>
<dbReference type="Pfam" id="PF13681">
    <property type="entry name" value="PilX"/>
    <property type="match status" value="1"/>
</dbReference>
<keyword evidence="5" id="KW-1185">Reference proteome</keyword>
<protein>
    <submittedName>
        <fullName evidence="4">Pilus assembly protein</fullName>
    </submittedName>
</protein>
<feature type="domain" description="Type 4 fimbrial biogenesis protein PilX N-terminal" evidence="3">
    <location>
        <begin position="10"/>
        <end position="60"/>
    </location>
</feature>
<feature type="transmembrane region" description="Helical" evidence="1">
    <location>
        <begin position="12"/>
        <end position="32"/>
    </location>
</feature>
<dbReference type="InterPro" id="IPR025205">
    <property type="entry name" value="PilX/PilW_C"/>
</dbReference>
<evidence type="ECO:0000313" key="5">
    <source>
        <dbReference type="Proteomes" id="UP000663400"/>
    </source>
</evidence>
<evidence type="ECO:0000313" key="4">
    <source>
        <dbReference type="EMBL" id="QSX75156.1"/>
    </source>
</evidence>
<dbReference type="Pfam" id="PF14341">
    <property type="entry name" value="PilX_N"/>
    <property type="match status" value="1"/>
</dbReference>
<accession>A0ABX7RCW7</accession>
<name>A0ABX7RCW7_9GAMM</name>
<feature type="domain" description="PilX/PilW C-terminal" evidence="2">
    <location>
        <begin position="82"/>
        <end position="182"/>
    </location>
</feature>
<keyword evidence="1" id="KW-0472">Membrane</keyword>
<organism evidence="4 5">
    <name type="scientific">Lysobacter arenosi</name>
    <dbReference type="NCBI Taxonomy" id="2795387"/>
    <lineage>
        <taxon>Bacteria</taxon>
        <taxon>Pseudomonadati</taxon>
        <taxon>Pseudomonadota</taxon>
        <taxon>Gammaproteobacteria</taxon>
        <taxon>Lysobacterales</taxon>
        <taxon>Lysobacteraceae</taxon>
        <taxon>Lysobacter</taxon>
    </lineage>
</organism>
<keyword evidence="1" id="KW-1133">Transmembrane helix</keyword>